<evidence type="ECO:0000256" key="5">
    <source>
        <dbReference type="SAM" id="MobiDB-lite"/>
    </source>
</evidence>
<dbReference type="InterPro" id="IPR006162">
    <property type="entry name" value="Ppantetheine_attach_site"/>
</dbReference>
<dbReference type="CDD" id="cd17643">
    <property type="entry name" value="A_NRPS_Cytc1-like"/>
    <property type="match status" value="1"/>
</dbReference>
<dbReference type="Pfam" id="PF13193">
    <property type="entry name" value="AMP-binding_C"/>
    <property type="match status" value="1"/>
</dbReference>
<evidence type="ECO:0000256" key="4">
    <source>
        <dbReference type="ARBA" id="ARBA00022598"/>
    </source>
</evidence>
<organism evidence="7 8">
    <name type="scientific">Streptomyces graminearus</name>
    <dbReference type="NCBI Taxonomy" id="284030"/>
    <lineage>
        <taxon>Bacteria</taxon>
        <taxon>Bacillati</taxon>
        <taxon>Actinomycetota</taxon>
        <taxon>Actinomycetes</taxon>
        <taxon>Kitasatosporales</taxon>
        <taxon>Streptomycetaceae</taxon>
        <taxon>Streptomyces</taxon>
    </lineage>
</organism>
<dbReference type="Gene3D" id="3.30.559.10">
    <property type="entry name" value="Chloramphenicol acetyltransferase-like domain"/>
    <property type="match status" value="1"/>
</dbReference>
<comment type="cofactor">
    <cofactor evidence="1">
        <name>pantetheine 4'-phosphate</name>
        <dbReference type="ChEBI" id="CHEBI:47942"/>
    </cofactor>
</comment>
<dbReference type="InterPro" id="IPR009081">
    <property type="entry name" value="PP-bd_ACP"/>
</dbReference>
<reference evidence="8" key="1">
    <citation type="journal article" date="2019" name="Int. J. Syst. Evol. Microbiol.">
        <title>The Global Catalogue of Microorganisms (GCM) 10K type strain sequencing project: providing services to taxonomists for standard genome sequencing and annotation.</title>
        <authorList>
            <consortium name="The Broad Institute Genomics Platform"/>
            <consortium name="The Broad Institute Genome Sequencing Center for Infectious Disease"/>
            <person name="Wu L."/>
            <person name="Ma J."/>
        </authorList>
    </citation>
    <scope>NUCLEOTIDE SEQUENCE [LARGE SCALE GENOMIC DNA]</scope>
    <source>
        <strain evidence="8">JCM 6923</strain>
    </source>
</reference>
<dbReference type="InterPro" id="IPR010080">
    <property type="entry name" value="Thioester_reductase-like_dom"/>
</dbReference>
<dbReference type="InterPro" id="IPR020845">
    <property type="entry name" value="AMP-binding_CS"/>
</dbReference>
<keyword evidence="3" id="KW-0597">Phosphoprotein</keyword>
<dbReference type="InterPro" id="IPR023213">
    <property type="entry name" value="CAT-like_dom_sf"/>
</dbReference>
<dbReference type="InterPro" id="IPR042099">
    <property type="entry name" value="ANL_N_sf"/>
</dbReference>
<dbReference type="PANTHER" id="PTHR45527">
    <property type="entry name" value="NONRIBOSOMAL PEPTIDE SYNTHETASE"/>
    <property type="match status" value="1"/>
</dbReference>
<evidence type="ECO:0000256" key="1">
    <source>
        <dbReference type="ARBA" id="ARBA00001957"/>
    </source>
</evidence>
<dbReference type="Proteomes" id="UP001501721">
    <property type="component" value="Unassembled WGS sequence"/>
</dbReference>
<dbReference type="Pfam" id="PF07993">
    <property type="entry name" value="NAD_binding_4"/>
    <property type="match status" value="1"/>
</dbReference>
<dbReference type="InterPro" id="IPR001242">
    <property type="entry name" value="Condensation_dom"/>
</dbReference>
<dbReference type="SUPFAM" id="SSF52777">
    <property type="entry name" value="CoA-dependent acyltransferases"/>
    <property type="match status" value="2"/>
</dbReference>
<dbReference type="CDD" id="cd19531">
    <property type="entry name" value="LCL_NRPS-like"/>
    <property type="match status" value="1"/>
</dbReference>
<evidence type="ECO:0000313" key="7">
    <source>
        <dbReference type="EMBL" id="GAA2492915.1"/>
    </source>
</evidence>
<dbReference type="InterPro" id="IPR025110">
    <property type="entry name" value="AMP-bd_C"/>
</dbReference>
<accession>A0ABP5Z9E9</accession>
<dbReference type="InterPro" id="IPR036291">
    <property type="entry name" value="NAD(P)-bd_dom_sf"/>
</dbReference>
<dbReference type="EMBL" id="BAAATL010000021">
    <property type="protein sequence ID" value="GAA2492915.1"/>
    <property type="molecule type" value="Genomic_DNA"/>
</dbReference>
<dbReference type="PROSITE" id="PS00012">
    <property type="entry name" value="PHOSPHOPANTETHEINE"/>
    <property type="match status" value="1"/>
</dbReference>
<dbReference type="InterPro" id="IPR045851">
    <property type="entry name" value="AMP-bd_C_sf"/>
</dbReference>
<dbReference type="InterPro" id="IPR020806">
    <property type="entry name" value="PKS_PP-bd"/>
</dbReference>
<dbReference type="Pfam" id="PF00550">
    <property type="entry name" value="PP-binding"/>
    <property type="match status" value="1"/>
</dbReference>
<dbReference type="SUPFAM" id="SSF47336">
    <property type="entry name" value="ACP-like"/>
    <property type="match status" value="1"/>
</dbReference>
<dbReference type="PROSITE" id="PS50075">
    <property type="entry name" value="CARRIER"/>
    <property type="match status" value="1"/>
</dbReference>
<dbReference type="NCBIfam" id="TIGR01746">
    <property type="entry name" value="Thioester-redct"/>
    <property type="match status" value="1"/>
</dbReference>
<dbReference type="SUPFAM" id="SSF51735">
    <property type="entry name" value="NAD(P)-binding Rossmann-fold domains"/>
    <property type="match status" value="1"/>
</dbReference>
<dbReference type="InterPro" id="IPR036736">
    <property type="entry name" value="ACP-like_sf"/>
</dbReference>
<dbReference type="InterPro" id="IPR000873">
    <property type="entry name" value="AMP-dep_synth/lig_dom"/>
</dbReference>
<dbReference type="CDD" id="cd05235">
    <property type="entry name" value="SDR_e1"/>
    <property type="match status" value="1"/>
</dbReference>
<feature type="compositionally biased region" description="Low complexity" evidence="5">
    <location>
        <begin position="1"/>
        <end position="13"/>
    </location>
</feature>
<dbReference type="PANTHER" id="PTHR45527:SF1">
    <property type="entry name" value="FATTY ACID SYNTHASE"/>
    <property type="match status" value="1"/>
</dbReference>
<name>A0ABP5Z9E9_9ACTN</name>
<evidence type="ECO:0000256" key="3">
    <source>
        <dbReference type="ARBA" id="ARBA00022553"/>
    </source>
</evidence>
<feature type="region of interest" description="Disordered" evidence="5">
    <location>
        <begin position="1"/>
        <end position="21"/>
    </location>
</feature>
<dbReference type="RefSeq" id="WP_346078601.1">
    <property type="nucleotide sequence ID" value="NZ_BAAATL010000021.1"/>
</dbReference>
<dbReference type="Gene3D" id="3.40.50.720">
    <property type="entry name" value="NAD(P)-binding Rossmann-like Domain"/>
    <property type="match status" value="1"/>
</dbReference>
<dbReference type="InterPro" id="IPR010071">
    <property type="entry name" value="AA_adenyl_dom"/>
</dbReference>
<keyword evidence="4" id="KW-0436">Ligase</keyword>
<dbReference type="Gene3D" id="3.30.559.30">
    <property type="entry name" value="Nonribosomal peptide synthetase, condensation domain"/>
    <property type="match status" value="1"/>
</dbReference>
<proteinExistence type="predicted"/>
<dbReference type="Gene3D" id="3.30.300.30">
    <property type="match status" value="1"/>
</dbReference>
<dbReference type="SMART" id="SM00823">
    <property type="entry name" value="PKS_PP"/>
    <property type="match status" value="1"/>
</dbReference>
<sequence>MTTEITETTAPPATGGPGTFEPLSFAQQRMWFMEELVPGTALQNIPLAVRLTGRLDLDAVRGAFRAVVRRHDTLRTAFGVREGSPGQTVRPAEAAEVDVPLTDFTTGATGTLAEWLREQATRPFALGRPPLLRAAVARLGDEDHVLSVTVHHIVCDGWSLDILVREFSAAYTRLVTGADEPEPGPPAVRYAEFARVQRARLDAGEPAGDLDYWRDRLSGALPTLELPTDHPRPEEPGYRGARVRRALPDALVERVGALAKSRGVTPYMVLLAAYAALLRRCTGDEEILVGTPIAGRTDLDTEELIGLFVNTLPLRLDLTGDPDFTTLVRRVRATALGAYAHQATPFERIVEDLRPDRGSHLTPLFGTMFVLQNATTSTLELPGLSVRTVETHNGTSRFDLQLIVGRRAEGWAATLEYDSDLFERGTAERMVDRYVTLLEGAVEAPGTPLSRLPLLSGTERRQVLELGRHTAEFPVTECLHETFARHARQRPDAIALSCRGEHLGYAELDARAEALAVRLRAAGVGRETRVGLFLERSPDTAVAILGVFKAGGQYVPMDPLYPAARLARILADATPHVLITHASLCAELPAYDGHLLVLDRPELPFPDPARPVPERDPAPLAPDNAAYVIYTSGSTGTPKGVQVSHATVARMFAAMTATPAYDFDEHDVWPMLHSYAFDVSVVEMWGAWLHGGRLIVVPVETARDPEAYYALVREEGVTVLNQTPSAFVHFAAVDARHEPDELPLRAIIFGGEALESGTLASWFERHGDRSPRLVNMYGITETIHVTIREMTLQDVRLNRRSPIGRPMPDTELYALDERLQPVPIGVTGELYVGGPGLARCYFGDPYKTADRFVPHPFDSRPGARLYKSGDLARLTARGEFEYVGRADHQVKIRGYRIETGEIEAALLDHEDVHAAVVRPGPGGDGEPRLYGYVTLEPDARAGAEPEETAALLRAHVADRLPAYMVPAAVVVLDALPLTVNGKVDRKRLPVPEPVRTTAGTAFTAPRTPTEERVAAVWRELLGLDAVGADDNFFDLGGHSLLATRLVFRLREEFATELPLRVLFAEPTVAGIAAVLDQAGAGAPAAAPLAAMRADIHLDAGIAGYRAPERPGGVRDVLLTGATGFLGAFLLDELLRATKATVHCLVRAEDEVSARRRLEKTLSGYGLWDPARADRVRVVTGDLAAPRLGLDDDTYRALAGRIDAIYHCAAAVNLVLPYEELRAATVDGTREVLRLATASGRAAVHHVSTVGVFAGPPADGAPVTETAVAGPPELLRQGYTQSKWVAEQLIAVARERGVPVTVHRPGRIAGHTATGACQSDDLLWRVVKGCVQAGAAPAGLTAEADLVPVDYVARAIVAVAQRPEALGGIHHQVNTRPVPLVELLGQVRGFGYRLDELPLADWVARIQADPDNAAYPLLSLFDPAGGGFTAVRFADDATRALLPGTGIGCPPLDADLIRTYLRWFASSGYLPAPR</sequence>
<evidence type="ECO:0000256" key="2">
    <source>
        <dbReference type="ARBA" id="ARBA00022450"/>
    </source>
</evidence>
<dbReference type="Gene3D" id="3.40.50.1820">
    <property type="entry name" value="alpha/beta hydrolase"/>
    <property type="match status" value="1"/>
</dbReference>
<evidence type="ECO:0000313" key="8">
    <source>
        <dbReference type="Proteomes" id="UP001501721"/>
    </source>
</evidence>
<comment type="caution">
    <text evidence="7">The sequence shown here is derived from an EMBL/GenBank/DDBJ whole genome shotgun (WGS) entry which is preliminary data.</text>
</comment>
<evidence type="ECO:0000259" key="6">
    <source>
        <dbReference type="PROSITE" id="PS50075"/>
    </source>
</evidence>
<protein>
    <recommendedName>
        <fullName evidence="6">Carrier domain-containing protein</fullName>
    </recommendedName>
</protein>
<feature type="domain" description="Carrier" evidence="6">
    <location>
        <begin position="1004"/>
        <end position="1079"/>
    </location>
</feature>
<dbReference type="NCBIfam" id="TIGR01733">
    <property type="entry name" value="AA-adenyl-dom"/>
    <property type="match status" value="1"/>
</dbReference>
<dbReference type="InterPro" id="IPR013120">
    <property type="entry name" value="FAR_NAD-bd"/>
</dbReference>
<dbReference type="PIRSF" id="PIRSF001617">
    <property type="entry name" value="Alpha-AR"/>
    <property type="match status" value="1"/>
</dbReference>
<keyword evidence="2" id="KW-0596">Phosphopantetheine</keyword>
<dbReference type="SUPFAM" id="SSF56801">
    <property type="entry name" value="Acetyl-CoA synthetase-like"/>
    <property type="match status" value="1"/>
</dbReference>
<dbReference type="Gene3D" id="3.40.50.12780">
    <property type="entry name" value="N-terminal domain of ligase-like"/>
    <property type="match status" value="1"/>
</dbReference>
<dbReference type="PROSITE" id="PS00455">
    <property type="entry name" value="AMP_BINDING"/>
    <property type="match status" value="1"/>
</dbReference>
<gene>
    <name evidence="7" type="ORF">GCM10010422_44900</name>
</gene>
<dbReference type="Pfam" id="PF00668">
    <property type="entry name" value="Condensation"/>
    <property type="match status" value="1"/>
</dbReference>
<dbReference type="InterPro" id="IPR029058">
    <property type="entry name" value="AB_hydrolase_fold"/>
</dbReference>
<keyword evidence="8" id="KW-1185">Reference proteome</keyword>
<dbReference type="Pfam" id="PF00501">
    <property type="entry name" value="AMP-binding"/>
    <property type="match status" value="1"/>
</dbReference>